<keyword evidence="9 10" id="KW-0520">NAD</keyword>
<dbReference type="InterPro" id="IPR013328">
    <property type="entry name" value="6PGD_dom2"/>
</dbReference>
<dbReference type="GO" id="GO:0008654">
    <property type="term" value="P:phospholipid biosynthetic process"/>
    <property type="evidence" value="ECO:0007669"/>
    <property type="project" value="UniProtKB-KW"/>
</dbReference>
<dbReference type="GeneID" id="56567796"/>
<dbReference type="GO" id="GO:0046168">
    <property type="term" value="P:glycerol-3-phosphate catabolic process"/>
    <property type="evidence" value="ECO:0007669"/>
    <property type="project" value="InterPro"/>
</dbReference>
<dbReference type="EMBL" id="CP001205">
    <property type="protein sequence ID" value="ACK74502.1"/>
    <property type="molecule type" value="Genomic_DNA"/>
</dbReference>
<evidence type="ECO:0000256" key="8">
    <source>
        <dbReference type="PIRSR" id="PIRSR000114-2"/>
    </source>
</evidence>
<feature type="domain" description="Glycerol-3-phosphate dehydrogenase NAD-dependent N-terminal" evidence="12">
    <location>
        <begin position="2"/>
        <end position="165"/>
    </location>
</feature>
<dbReference type="Proteomes" id="UP000006901">
    <property type="component" value="Chromosome"/>
</dbReference>
<evidence type="ECO:0000256" key="11">
    <source>
        <dbReference type="RuleBase" id="RU000439"/>
    </source>
</evidence>
<dbReference type="SUPFAM" id="SSF51735">
    <property type="entry name" value="NAD(P)-binding Rossmann-fold domains"/>
    <property type="match status" value="1"/>
</dbReference>
<keyword evidence="6" id="KW-1208">Phospholipid metabolism</keyword>
<feature type="binding site" evidence="8">
    <location>
        <begin position="267"/>
        <end position="268"/>
    </location>
    <ligand>
        <name>substrate</name>
    </ligand>
</feature>
<dbReference type="GO" id="GO:0005975">
    <property type="term" value="P:carbohydrate metabolic process"/>
    <property type="evidence" value="ECO:0007669"/>
    <property type="project" value="InterPro"/>
</dbReference>
<dbReference type="InterPro" id="IPR006168">
    <property type="entry name" value="G3P_DH_NAD-dep"/>
</dbReference>
<evidence type="ECO:0000259" key="13">
    <source>
        <dbReference type="Pfam" id="PF07479"/>
    </source>
</evidence>
<dbReference type="PANTHER" id="PTHR11728:SF1">
    <property type="entry name" value="GLYCEROL-3-PHOSPHATE DEHYDROGENASE [NAD(+)] 2, CHLOROPLASTIC"/>
    <property type="match status" value="1"/>
</dbReference>
<dbReference type="GO" id="GO:0051287">
    <property type="term" value="F:NAD binding"/>
    <property type="evidence" value="ECO:0007669"/>
    <property type="project" value="InterPro"/>
</dbReference>
<dbReference type="NCBIfam" id="NF000945">
    <property type="entry name" value="PRK00094.2-3"/>
    <property type="match status" value="1"/>
</dbReference>
<reference evidence="14 15" key="1">
    <citation type="journal article" date="2011" name="J. Bacteriol.">
        <title>Whole-genome sequences of thirteen isolates of Borrelia burgdorferi.</title>
        <authorList>
            <person name="Schutzer S.E."/>
            <person name="Fraser-Liggett C.M."/>
            <person name="Casjens S.R."/>
            <person name="Qiu W.G."/>
            <person name="Dunn J.J."/>
            <person name="Mongodin E.F."/>
            <person name="Luft B.J."/>
        </authorList>
    </citation>
    <scope>NUCLEOTIDE SEQUENCE [LARGE SCALE GENOMIC DNA]</scope>
    <source>
        <strain evidence="14 15">ZS7</strain>
    </source>
</reference>
<dbReference type="PANTHER" id="PTHR11728">
    <property type="entry name" value="GLYCEROL-3-PHOSPHATE DEHYDROGENASE"/>
    <property type="match status" value="1"/>
</dbReference>
<evidence type="ECO:0000313" key="14">
    <source>
        <dbReference type="EMBL" id="ACK74502.1"/>
    </source>
</evidence>
<name>A0A0H3C1E8_BORBZ</name>
<proteinExistence type="inferred from homology"/>
<dbReference type="InterPro" id="IPR036291">
    <property type="entry name" value="NAD(P)-bd_dom_sf"/>
</dbReference>
<dbReference type="SUPFAM" id="SSF48179">
    <property type="entry name" value="6-phosphogluconate dehydrogenase C-terminal domain-like"/>
    <property type="match status" value="1"/>
</dbReference>
<evidence type="ECO:0000256" key="5">
    <source>
        <dbReference type="ARBA" id="ARBA00023209"/>
    </source>
</evidence>
<keyword evidence="4" id="KW-0443">Lipid metabolism</keyword>
<feature type="domain" description="Glycerol-3-phosphate dehydrogenase NAD-dependent C-terminal" evidence="13">
    <location>
        <begin position="185"/>
        <end position="345"/>
    </location>
</feature>
<feature type="binding site" evidence="9">
    <location>
        <position position="145"/>
    </location>
    <ligand>
        <name>NAD(+)</name>
        <dbReference type="ChEBI" id="CHEBI:57540"/>
    </ligand>
</feature>
<sequence>MKISVIGAGAWGTAISKSLADKFDFNIFLWVFEEDVKNDINNDNVNTKYLKGIKLPKNLVASSDLFEVVTMSDYIFIATPSLFTVDILKKLDQFLHSLEIKPKLAILTKGFITFDGKTQTVIEAAERIMKGYKDEITYIVGPSHAEEVGLGVITGLVAASNNRENAYLFINLFSKTPISLFYSNDVFGVQIAAALKNVFAIAFGILDAYKLNYPNLIGNNTESFLFSISLNNIKDIAMELGGRNIETFLFLSGSGDLDVTCRSMFGRNRRFGNEIVSKNILESFLSIDDLISNIEKIGYLPEGVLAAKSIFFFFKQLNRDLNPNSLLSVIYKILNKELEPKSVIEYMRDVRQ</sequence>
<dbReference type="GO" id="GO:0141153">
    <property type="term" value="F:glycerol-3-phosphate dehydrogenase (NADP+) activity"/>
    <property type="evidence" value="ECO:0007669"/>
    <property type="project" value="RHEA"/>
</dbReference>
<feature type="binding site" evidence="9">
    <location>
        <position position="83"/>
    </location>
    <ligand>
        <name>NAD(+)</name>
        <dbReference type="ChEBI" id="CHEBI:57540"/>
    </ligand>
</feature>
<evidence type="ECO:0000256" key="4">
    <source>
        <dbReference type="ARBA" id="ARBA00023098"/>
    </source>
</evidence>
<dbReference type="HOGENOM" id="CLU_033449_0_0_12"/>
<evidence type="ECO:0000256" key="6">
    <source>
        <dbReference type="ARBA" id="ARBA00023264"/>
    </source>
</evidence>
<dbReference type="PRINTS" id="PR00077">
    <property type="entry name" value="GPDHDRGNASE"/>
</dbReference>
<dbReference type="InterPro" id="IPR006109">
    <property type="entry name" value="G3P_DH_NAD-dep_C"/>
</dbReference>
<dbReference type="Pfam" id="PF07479">
    <property type="entry name" value="NAD_Gly3P_dh_C"/>
    <property type="match status" value="1"/>
</dbReference>
<keyword evidence="2" id="KW-0444">Lipid biosynthesis</keyword>
<dbReference type="AlphaFoldDB" id="A0A0H3C1E8"/>
<evidence type="ECO:0000256" key="3">
    <source>
        <dbReference type="ARBA" id="ARBA00023002"/>
    </source>
</evidence>
<dbReference type="RefSeq" id="WP_002657826.1">
    <property type="nucleotide sequence ID" value="NC_011728.1"/>
</dbReference>
<dbReference type="KEGG" id="bbz:BbuZS7_0370"/>
<feature type="binding site" evidence="9">
    <location>
        <position position="32"/>
    </location>
    <ligand>
        <name>NAD(+)</name>
        <dbReference type="ChEBI" id="CHEBI:57540"/>
    </ligand>
</feature>
<keyword evidence="5" id="KW-0594">Phospholipid biosynthesis</keyword>
<feature type="binding site" evidence="8">
    <location>
        <position position="109"/>
    </location>
    <ligand>
        <name>substrate</name>
    </ligand>
</feature>
<evidence type="ECO:0000313" key="15">
    <source>
        <dbReference type="Proteomes" id="UP000006901"/>
    </source>
</evidence>
<dbReference type="Pfam" id="PF01210">
    <property type="entry name" value="NAD_Gly3P_dh_N"/>
    <property type="match status" value="1"/>
</dbReference>
<evidence type="ECO:0000256" key="9">
    <source>
        <dbReference type="PIRSR" id="PIRSR000114-3"/>
    </source>
</evidence>
<feature type="active site" description="Proton acceptor" evidence="7">
    <location>
        <position position="196"/>
    </location>
</feature>
<dbReference type="InterPro" id="IPR011128">
    <property type="entry name" value="G3P_DH_NAD-dep_N"/>
</dbReference>
<dbReference type="GO" id="GO:0005829">
    <property type="term" value="C:cytosol"/>
    <property type="evidence" value="ECO:0007669"/>
    <property type="project" value="TreeGrafter"/>
</dbReference>
<feature type="binding site" evidence="9">
    <location>
        <begin position="7"/>
        <end position="12"/>
    </location>
    <ligand>
        <name>NAD(+)</name>
        <dbReference type="ChEBI" id="CHEBI:57540"/>
    </ligand>
</feature>
<evidence type="ECO:0000256" key="10">
    <source>
        <dbReference type="RuleBase" id="RU000437"/>
    </source>
</evidence>
<evidence type="ECO:0000259" key="12">
    <source>
        <dbReference type="Pfam" id="PF01210"/>
    </source>
</evidence>
<feature type="binding site" evidence="9">
    <location>
        <position position="267"/>
    </location>
    <ligand>
        <name>NAD(+)</name>
        <dbReference type="ChEBI" id="CHEBI:57540"/>
    </ligand>
</feature>
<dbReference type="EC" id="1.1.1.94" evidence="11"/>
<dbReference type="Gene3D" id="1.10.1040.10">
    <property type="entry name" value="N-(1-d-carboxylethyl)-l-norvaline Dehydrogenase, domain 2"/>
    <property type="match status" value="1"/>
</dbReference>
<comment type="catalytic activity">
    <reaction evidence="11">
        <text>sn-glycerol 3-phosphate + NADP(+) = dihydroxyacetone phosphate + NADPH + H(+)</text>
        <dbReference type="Rhea" id="RHEA:11096"/>
        <dbReference type="ChEBI" id="CHEBI:15378"/>
        <dbReference type="ChEBI" id="CHEBI:57597"/>
        <dbReference type="ChEBI" id="CHEBI:57642"/>
        <dbReference type="ChEBI" id="CHEBI:57783"/>
        <dbReference type="ChEBI" id="CHEBI:58349"/>
        <dbReference type="EC" id="1.1.1.94"/>
    </reaction>
</comment>
<organism evidence="14 15">
    <name type="scientific">Borreliella burgdorferi (strain ZS7)</name>
    <name type="common">Borrelia burgdorferi</name>
    <dbReference type="NCBI Taxonomy" id="445985"/>
    <lineage>
        <taxon>Bacteria</taxon>
        <taxon>Pseudomonadati</taxon>
        <taxon>Spirochaetota</taxon>
        <taxon>Spirochaetia</taxon>
        <taxon>Spirochaetales</taxon>
        <taxon>Borreliaceae</taxon>
        <taxon>Borreliella</taxon>
    </lineage>
</organism>
<gene>
    <name evidence="14" type="ordered locus">BbuZS7_0370</name>
</gene>
<evidence type="ECO:0000256" key="2">
    <source>
        <dbReference type="ARBA" id="ARBA00022516"/>
    </source>
</evidence>
<evidence type="ECO:0000256" key="1">
    <source>
        <dbReference type="ARBA" id="ARBA00011009"/>
    </source>
</evidence>
<protein>
    <recommendedName>
        <fullName evidence="11">Glycerol-3-phosphate dehydrogenase</fullName>
        <ecNumber evidence="11">1.1.1.94</ecNumber>
    </recommendedName>
</protein>
<dbReference type="InterPro" id="IPR008927">
    <property type="entry name" value="6-PGluconate_DH-like_C_sf"/>
</dbReference>
<dbReference type="Gene3D" id="3.40.50.720">
    <property type="entry name" value="NAD(P)-binding Rossmann-like Domain"/>
    <property type="match status" value="1"/>
</dbReference>
<accession>A0A0H3C1E8</accession>
<evidence type="ECO:0000256" key="7">
    <source>
        <dbReference type="PIRSR" id="PIRSR000114-1"/>
    </source>
</evidence>
<keyword evidence="3 10" id="KW-0560">Oxidoreductase</keyword>
<comment type="similarity">
    <text evidence="1 10">Belongs to the NAD-dependent glycerol-3-phosphate dehydrogenase family.</text>
</comment>
<dbReference type="PIRSF" id="PIRSF000114">
    <property type="entry name" value="Glycerol-3-P_dh"/>
    <property type="match status" value="1"/>
</dbReference>